<sequence length="215" mass="24450">MWTGGGSLADFGDASDDSRMIVSALQHVVTEGAISASSVVVALPPTTSCTATCSGVMTKCSSSSLRSVEDLRSNDMFEIPQSSPLSLDVLLKEDELQEFLDEVSRIEWEETRSQERILLHEEDHFSDKFNKERSKREALQEFGLTKKKKLRGVRQRSWTKWAAEIRDPKKGSRLWLGTFNSPEEAARAYDKKAFEFKEQETRMRFFCHSNEGFQP</sequence>
<dbReference type="InterPro" id="IPR036955">
    <property type="entry name" value="AP2/ERF_dom_sf"/>
</dbReference>
<dbReference type="GO" id="GO:0003700">
    <property type="term" value="F:DNA-binding transcription factor activity"/>
    <property type="evidence" value="ECO:0007669"/>
    <property type="project" value="InterPro"/>
</dbReference>
<dbReference type="EMBL" id="CM035436">
    <property type="protein sequence ID" value="KAH7289151.1"/>
    <property type="molecule type" value="Genomic_DNA"/>
</dbReference>
<dbReference type="GO" id="GO:0005634">
    <property type="term" value="C:nucleus"/>
    <property type="evidence" value="ECO:0007669"/>
    <property type="project" value="UniProtKB-SubCell"/>
</dbReference>
<dbReference type="InterPro" id="IPR001471">
    <property type="entry name" value="AP2/ERF_dom"/>
</dbReference>
<feature type="domain" description="AP2/ERF" evidence="6">
    <location>
        <begin position="149"/>
        <end position="206"/>
    </location>
</feature>
<dbReference type="PANTHER" id="PTHR31190:SF181">
    <property type="entry name" value="OS02G0764700 PROTEIN"/>
    <property type="match status" value="1"/>
</dbReference>
<dbReference type="Pfam" id="PF00847">
    <property type="entry name" value="AP2"/>
    <property type="match status" value="1"/>
</dbReference>
<dbReference type="InterPro" id="IPR044808">
    <property type="entry name" value="ERF_plant"/>
</dbReference>
<dbReference type="OrthoDB" id="10038011at2759"/>
<accession>A0A8T2R0B3</accession>
<evidence type="ECO:0000256" key="5">
    <source>
        <dbReference type="ARBA" id="ARBA00023242"/>
    </source>
</evidence>
<dbReference type="SUPFAM" id="SSF54171">
    <property type="entry name" value="DNA-binding domain"/>
    <property type="match status" value="1"/>
</dbReference>
<keyword evidence="8" id="KW-1185">Reference proteome</keyword>
<dbReference type="PANTHER" id="PTHR31190">
    <property type="entry name" value="DNA-BINDING DOMAIN"/>
    <property type="match status" value="1"/>
</dbReference>
<evidence type="ECO:0000256" key="4">
    <source>
        <dbReference type="ARBA" id="ARBA00023163"/>
    </source>
</evidence>
<dbReference type="PRINTS" id="PR00367">
    <property type="entry name" value="ETHRSPELEMNT"/>
</dbReference>
<dbReference type="SMART" id="SM00380">
    <property type="entry name" value="AP2"/>
    <property type="match status" value="1"/>
</dbReference>
<dbReference type="PROSITE" id="PS51032">
    <property type="entry name" value="AP2_ERF"/>
    <property type="match status" value="1"/>
</dbReference>
<evidence type="ECO:0000313" key="8">
    <source>
        <dbReference type="Proteomes" id="UP000825935"/>
    </source>
</evidence>
<gene>
    <name evidence="7" type="ORF">KP509_31G060400</name>
</gene>
<dbReference type="GO" id="GO:0009873">
    <property type="term" value="P:ethylene-activated signaling pathway"/>
    <property type="evidence" value="ECO:0007669"/>
    <property type="project" value="InterPro"/>
</dbReference>
<name>A0A8T2R0B3_CERRI</name>
<keyword evidence="4" id="KW-0804">Transcription</keyword>
<keyword evidence="5" id="KW-0539">Nucleus</keyword>
<evidence type="ECO:0000256" key="3">
    <source>
        <dbReference type="ARBA" id="ARBA00023125"/>
    </source>
</evidence>
<evidence type="ECO:0000259" key="6">
    <source>
        <dbReference type="PROSITE" id="PS51032"/>
    </source>
</evidence>
<comment type="subcellular location">
    <subcellularLocation>
        <location evidence="1">Nucleus</location>
    </subcellularLocation>
</comment>
<protein>
    <recommendedName>
        <fullName evidence="6">AP2/ERF domain-containing protein</fullName>
    </recommendedName>
</protein>
<proteinExistence type="predicted"/>
<dbReference type="InterPro" id="IPR016177">
    <property type="entry name" value="DNA-bd_dom_sf"/>
</dbReference>
<evidence type="ECO:0000313" key="7">
    <source>
        <dbReference type="EMBL" id="KAH7289151.1"/>
    </source>
</evidence>
<organism evidence="7 8">
    <name type="scientific">Ceratopteris richardii</name>
    <name type="common">Triangle waterfern</name>
    <dbReference type="NCBI Taxonomy" id="49495"/>
    <lineage>
        <taxon>Eukaryota</taxon>
        <taxon>Viridiplantae</taxon>
        <taxon>Streptophyta</taxon>
        <taxon>Embryophyta</taxon>
        <taxon>Tracheophyta</taxon>
        <taxon>Polypodiopsida</taxon>
        <taxon>Polypodiidae</taxon>
        <taxon>Polypodiales</taxon>
        <taxon>Pteridineae</taxon>
        <taxon>Pteridaceae</taxon>
        <taxon>Parkerioideae</taxon>
        <taxon>Ceratopteris</taxon>
    </lineage>
</organism>
<comment type="caution">
    <text evidence="7">The sequence shown here is derived from an EMBL/GenBank/DDBJ whole genome shotgun (WGS) entry which is preliminary data.</text>
</comment>
<keyword evidence="2" id="KW-0805">Transcription regulation</keyword>
<evidence type="ECO:0000256" key="1">
    <source>
        <dbReference type="ARBA" id="ARBA00004123"/>
    </source>
</evidence>
<dbReference type="CDD" id="cd00018">
    <property type="entry name" value="AP2"/>
    <property type="match status" value="1"/>
</dbReference>
<dbReference type="Proteomes" id="UP000825935">
    <property type="component" value="Chromosome 31"/>
</dbReference>
<reference evidence="7" key="1">
    <citation type="submission" date="2021-08" db="EMBL/GenBank/DDBJ databases">
        <title>WGS assembly of Ceratopteris richardii.</title>
        <authorList>
            <person name="Marchant D.B."/>
            <person name="Chen G."/>
            <person name="Jenkins J."/>
            <person name="Shu S."/>
            <person name="Leebens-Mack J."/>
            <person name="Grimwood J."/>
            <person name="Schmutz J."/>
            <person name="Soltis P."/>
            <person name="Soltis D."/>
            <person name="Chen Z.-H."/>
        </authorList>
    </citation>
    <scope>NUCLEOTIDE SEQUENCE</scope>
    <source>
        <strain evidence="7">Whitten #5841</strain>
        <tissue evidence="7">Leaf</tissue>
    </source>
</reference>
<dbReference type="Gene3D" id="3.30.730.10">
    <property type="entry name" value="AP2/ERF domain"/>
    <property type="match status" value="1"/>
</dbReference>
<evidence type="ECO:0000256" key="2">
    <source>
        <dbReference type="ARBA" id="ARBA00023015"/>
    </source>
</evidence>
<keyword evidence="3" id="KW-0238">DNA-binding</keyword>
<dbReference type="AlphaFoldDB" id="A0A8T2R0B3"/>
<dbReference type="GO" id="GO:0003677">
    <property type="term" value="F:DNA binding"/>
    <property type="evidence" value="ECO:0007669"/>
    <property type="project" value="UniProtKB-KW"/>
</dbReference>